<reference evidence="11 12" key="1">
    <citation type="submission" date="2024-06" db="EMBL/GenBank/DDBJ databases">
        <title>Chitinophaga defluvii sp. nov., isolated from municipal sewage.</title>
        <authorList>
            <person name="Zhang L."/>
        </authorList>
    </citation>
    <scope>NUCLEOTIDE SEQUENCE [LARGE SCALE GENOMIC DNA]</scope>
    <source>
        <strain evidence="11 12">H8</strain>
    </source>
</reference>
<comment type="caution">
    <text evidence="11">The sequence shown here is derived from an EMBL/GenBank/DDBJ whole genome shotgun (WGS) entry which is preliminary data.</text>
</comment>
<comment type="similarity">
    <text evidence="8">Belongs to the TonB-dependent receptor family.</text>
</comment>
<keyword evidence="12" id="KW-1185">Reference proteome</keyword>
<feature type="signal peptide" evidence="9">
    <location>
        <begin position="1"/>
        <end position="25"/>
    </location>
</feature>
<keyword evidence="3 8" id="KW-1134">Transmembrane beta strand</keyword>
<dbReference type="PANTHER" id="PTHR30069">
    <property type="entry name" value="TONB-DEPENDENT OUTER MEMBRANE RECEPTOR"/>
    <property type="match status" value="1"/>
</dbReference>
<dbReference type="InterPro" id="IPR036942">
    <property type="entry name" value="Beta-barrel_TonB_sf"/>
</dbReference>
<protein>
    <submittedName>
        <fullName evidence="11">SusC/RagA family TonB-linked outer membrane protein</fullName>
    </submittedName>
</protein>
<dbReference type="NCBIfam" id="TIGR04056">
    <property type="entry name" value="OMP_RagA_SusC"/>
    <property type="match status" value="1"/>
</dbReference>
<evidence type="ECO:0000256" key="7">
    <source>
        <dbReference type="ARBA" id="ARBA00023237"/>
    </source>
</evidence>
<dbReference type="RefSeq" id="WP_354658509.1">
    <property type="nucleotide sequence ID" value="NZ_JBEXAC010000001.1"/>
</dbReference>
<keyword evidence="6 8" id="KW-0472">Membrane</keyword>
<evidence type="ECO:0000256" key="4">
    <source>
        <dbReference type="ARBA" id="ARBA00022692"/>
    </source>
</evidence>
<dbReference type="InterPro" id="IPR039426">
    <property type="entry name" value="TonB-dep_rcpt-like"/>
</dbReference>
<proteinExistence type="inferred from homology"/>
<evidence type="ECO:0000256" key="3">
    <source>
        <dbReference type="ARBA" id="ARBA00022452"/>
    </source>
</evidence>
<dbReference type="Gene3D" id="2.40.170.20">
    <property type="entry name" value="TonB-dependent receptor, beta-barrel domain"/>
    <property type="match status" value="1"/>
</dbReference>
<dbReference type="Pfam" id="PF13715">
    <property type="entry name" value="CarbopepD_reg_2"/>
    <property type="match status" value="1"/>
</dbReference>
<dbReference type="Gene3D" id="2.60.40.1120">
    <property type="entry name" value="Carboxypeptidase-like, regulatory domain"/>
    <property type="match status" value="1"/>
</dbReference>
<keyword evidence="2 8" id="KW-0813">Transport</keyword>
<evidence type="ECO:0000256" key="5">
    <source>
        <dbReference type="ARBA" id="ARBA00022729"/>
    </source>
</evidence>
<evidence type="ECO:0000313" key="11">
    <source>
        <dbReference type="EMBL" id="MET6995860.1"/>
    </source>
</evidence>
<sequence length="1043" mass="113140">MNTQLFKPWKWPLLFLVLLTGTLSAQIAAGQVRISGSVTGPDGKGLPGITVQVKTTSQGTATDAEGKYNLNAVLKPGAYILRFSSVGFGTREVPLQVGDATTYTVSTSLKEDALGLDEIVVTGTSEGTTRKQLGSYISTVKSDQLTKGATGNALAALQGKTAGAQISQNSGDPAGGISVKLRGTNTILGSTDPLYIVDGIIVNNATNRVTNTSNSYDGPGGAINGGNNFVGTLGQSRMVDINPADIERIEVLNGAAAAAIYGSRANAGVIQIFTKRGSSGAPVVSFSTNFNVNQLRKKLKVNRAPIKFGGSVDTQTQDILDPSLTTTTPVTRYDYQDYIFRTGVGTDNNVSVSGGKDKTKYYASASYMYNQGIIKNTDFQRYAFRINLDQTLNDKLSFRAGLNYVNSGANEKPDGNSFYSPINSITILGNFHDIFARDAVGNLKAVGERGRVNPVSVIEDLKQKQETNRVLANAGLKYRPIKNLTLDYNLGIDNYSQRGSTFMPPYAYNVSNAFFGGGPTLDATQNGYASAATDLFFQINHEINATYNWDITSDLTSTTQVGYSQQYEKNQYTLAQGRGLAPFVETVNSASTILPSADSRTEISISGAYIQENLKYKNQLFLTGALRMDGSSVFGEKERNQLYVKASGSYVLSEADYWKNASINNWWNLMKLRVAYGESGNLTAIGAYERFNSYLTNAFNGKISLTGSPTLANLAMGPEGQKELELGTDMTFADNRISLQFNYYIKKVQDLLINRIVAPTTGYSNYRNNLGSLENKGFEVVLNLVPVRNKDFQWNATAIFNRNRNKAVKIGQALTLFNTNGGAPVAILEGYPIGVFYGTFFARDANGNILTNKAGIPQLEKGIQNSALSYTPQRDADGLPTGTTLRRIIGDPNPDFTASLTNEFSYKKLNVRIQLDAVRGNDVFNADFKTRQGVGNGTVAEQEDLGQLPRGYIAGVYNTEEWRIDNGSFIKLREVYLGYSLGRIKGFSDLTFSLSGRNLISWDKYKGYDPEINAAGQSAILRGIDFGAVPAPRTFSVGIAAKF</sequence>
<dbReference type="SUPFAM" id="SSF49464">
    <property type="entry name" value="Carboxypeptidase regulatory domain-like"/>
    <property type="match status" value="1"/>
</dbReference>
<keyword evidence="7 8" id="KW-0998">Cell outer membrane</keyword>
<dbReference type="EMBL" id="JBEXAC010000001">
    <property type="protein sequence ID" value="MET6995860.1"/>
    <property type="molecule type" value="Genomic_DNA"/>
</dbReference>
<accession>A0ABV2SZS1</accession>
<dbReference type="Proteomes" id="UP001549749">
    <property type="component" value="Unassembled WGS sequence"/>
</dbReference>
<evidence type="ECO:0000256" key="6">
    <source>
        <dbReference type="ARBA" id="ARBA00023136"/>
    </source>
</evidence>
<dbReference type="InterPro" id="IPR008969">
    <property type="entry name" value="CarboxyPept-like_regulatory"/>
</dbReference>
<evidence type="ECO:0000256" key="2">
    <source>
        <dbReference type="ARBA" id="ARBA00022448"/>
    </source>
</evidence>
<comment type="subcellular location">
    <subcellularLocation>
        <location evidence="1 8">Cell outer membrane</location>
        <topology evidence="1 8">Multi-pass membrane protein</topology>
    </subcellularLocation>
</comment>
<evidence type="ECO:0000256" key="9">
    <source>
        <dbReference type="SAM" id="SignalP"/>
    </source>
</evidence>
<dbReference type="PANTHER" id="PTHR30069:SF29">
    <property type="entry name" value="HEMOGLOBIN AND HEMOGLOBIN-HAPTOGLOBIN-BINDING PROTEIN 1-RELATED"/>
    <property type="match status" value="1"/>
</dbReference>
<evidence type="ECO:0000313" key="12">
    <source>
        <dbReference type="Proteomes" id="UP001549749"/>
    </source>
</evidence>
<dbReference type="Pfam" id="PF07715">
    <property type="entry name" value="Plug"/>
    <property type="match status" value="1"/>
</dbReference>
<dbReference type="PROSITE" id="PS52016">
    <property type="entry name" value="TONB_DEPENDENT_REC_3"/>
    <property type="match status" value="1"/>
</dbReference>
<organism evidence="11 12">
    <name type="scientific">Chitinophaga defluvii</name>
    <dbReference type="NCBI Taxonomy" id="3163343"/>
    <lineage>
        <taxon>Bacteria</taxon>
        <taxon>Pseudomonadati</taxon>
        <taxon>Bacteroidota</taxon>
        <taxon>Chitinophagia</taxon>
        <taxon>Chitinophagales</taxon>
        <taxon>Chitinophagaceae</taxon>
        <taxon>Chitinophaga</taxon>
    </lineage>
</organism>
<name>A0ABV2SZS1_9BACT</name>
<dbReference type="InterPro" id="IPR023996">
    <property type="entry name" value="TonB-dep_OMP_SusC/RagA"/>
</dbReference>
<dbReference type="SUPFAM" id="SSF56935">
    <property type="entry name" value="Porins"/>
    <property type="match status" value="1"/>
</dbReference>
<dbReference type="Gene3D" id="2.170.130.10">
    <property type="entry name" value="TonB-dependent receptor, plug domain"/>
    <property type="match status" value="1"/>
</dbReference>
<dbReference type="InterPro" id="IPR012910">
    <property type="entry name" value="Plug_dom"/>
</dbReference>
<feature type="domain" description="TonB-dependent receptor plug" evidence="10">
    <location>
        <begin position="134"/>
        <end position="269"/>
    </location>
</feature>
<evidence type="ECO:0000259" key="10">
    <source>
        <dbReference type="Pfam" id="PF07715"/>
    </source>
</evidence>
<keyword evidence="5 9" id="KW-0732">Signal</keyword>
<gene>
    <name evidence="11" type="ORF">ABR189_00700</name>
</gene>
<dbReference type="InterPro" id="IPR037066">
    <property type="entry name" value="Plug_dom_sf"/>
</dbReference>
<evidence type="ECO:0000256" key="8">
    <source>
        <dbReference type="PROSITE-ProRule" id="PRU01360"/>
    </source>
</evidence>
<evidence type="ECO:0000256" key="1">
    <source>
        <dbReference type="ARBA" id="ARBA00004571"/>
    </source>
</evidence>
<keyword evidence="4 8" id="KW-0812">Transmembrane</keyword>
<feature type="chain" id="PRO_5047261931" evidence="9">
    <location>
        <begin position="26"/>
        <end position="1043"/>
    </location>
</feature>